<dbReference type="EMBL" id="CP003382">
    <property type="protein sequence ID" value="AFZ67853.1"/>
    <property type="molecule type" value="Genomic_DNA"/>
</dbReference>
<dbReference type="GO" id="GO:0005886">
    <property type="term" value="C:plasma membrane"/>
    <property type="evidence" value="ECO:0007669"/>
    <property type="project" value="UniProtKB-SubCell"/>
</dbReference>
<dbReference type="KEGG" id="dpd:Deipe_2375"/>
<feature type="transmembrane region" description="Helical" evidence="1">
    <location>
        <begin position="123"/>
        <end position="145"/>
    </location>
</feature>
<dbReference type="HOGENOM" id="CLU_064090_3_0_0"/>
<gene>
    <name evidence="2" type="ordered locus">Deipe_2375</name>
</gene>
<dbReference type="AlphaFoldDB" id="L0A1S3"/>
<dbReference type="Proteomes" id="UP000010467">
    <property type="component" value="Chromosome"/>
</dbReference>
<reference evidence="3" key="1">
    <citation type="submission" date="2012-03" db="EMBL/GenBank/DDBJ databases">
        <title>Complete sequence of chromosome of Deinococcus peraridilitoris DSM 19664.</title>
        <authorList>
            <person name="Lucas S."/>
            <person name="Copeland A."/>
            <person name="Lapidus A."/>
            <person name="Glavina del Rio T."/>
            <person name="Dalin E."/>
            <person name="Tice H."/>
            <person name="Bruce D."/>
            <person name="Goodwin L."/>
            <person name="Pitluck S."/>
            <person name="Peters L."/>
            <person name="Mikhailova N."/>
            <person name="Lu M."/>
            <person name="Kyrpides N."/>
            <person name="Mavromatis K."/>
            <person name="Ivanova N."/>
            <person name="Brettin T."/>
            <person name="Detter J.C."/>
            <person name="Han C."/>
            <person name="Larimer F."/>
            <person name="Land M."/>
            <person name="Hauser L."/>
            <person name="Markowitz V."/>
            <person name="Cheng J.-F."/>
            <person name="Hugenholtz P."/>
            <person name="Woyke T."/>
            <person name="Wu D."/>
            <person name="Pukall R."/>
            <person name="Steenblock K."/>
            <person name="Brambilla E."/>
            <person name="Klenk H.-P."/>
            <person name="Eisen J.A."/>
        </authorList>
    </citation>
    <scope>NUCLEOTIDE SEQUENCE [LARGE SCALE GENOMIC DNA]</scope>
    <source>
        <strain evidence="3">DSM 19664 / LMG 22246 / CIP 109416 / KR-200</strain>
    </source>
</reference>
<keyword evidence="1" id="KW-0812">Transmembrane</keyword>
<dbReference type="PANTHER" id="PTHR43471">
    <property type="entry name" value="ABC TRANSPORTER PERMEASE"/>
    <property type="match status" value="1"/>
</dbReference>
<sequence length="264" mass="28587">MWSELLRDDLRNTRRNTLWWALGLALYVALTWAFYPTVRDNPDIAQFAQRLPEALREAFGMQDFVSPGGYAWARMFSLLLPITLIIYAVRAGTRAIAGDEEQGRLELLLAQPVTRGELLLGRALSLAVSLVVLGLTVFVVTLLGARLVAAELDLARLALASVQVTLLAWALGALALAVGTGTGRPGLASGLTFAFTLGAYLVHSLSPQVEALKSLRTVSPFWYAIGESPFRGEVNVTNAFVLLLAGTLVVLLAVPAFLRRDIGR</sequence>
<dbReference type="Pfam" id="PF12679">
    <property type="entry name" value="ABC2_membrane_2"/>
    <property type="match status" value="1"/>
</dbReference>
<dbReference type="eggNOG" id="COG1277">
    <property type="taxonomic scope" value="Bacteria"/>
</dbReference>
<feature type="transmembrane region" description="Helical" evidence="1">
    <location>
        <begin position="157"/>
        <end position="179"/>
    </location>
</feature>
<evidence type="ECO:0008006" key="4">
    <source>
        <dbReference type="Google" id="ProtNLM"/>
    </source>
</evidence>
<protein>
    <recommendedName>
        <fullName evidence="4">ABC-type transport system involved in multi-copper enzyme maturation, permease component</fullName>
    </recommendedName>
</protein>
<keyword evidence="3" id="KW-1185">Reference proteome</keyword>
<dbReference type="RefSeq" id="WP_015236155.1">
    <property type="nucleotide sequence ID" value="NC_019793.1"/>
</dbReference>
<feature type="transmembrane region" description="Helical" evidence="1">
    <location>
        <begin position="71"/>
        <end position="89"/>
    </location>
</feature>
<proteinExistence type="predicted"/>
<dbReference type="GO" id="GO:0140359">
    <property type="term" value="F:ABC-type transporter activity"/>
    <property type="evidence" value="ECO:0007669"/>
    <property type="project" value="InterPro"/>
</dbReference>
<keyword evidence="1" id="KW-0472">Membrane</keyword>
<dbReference type="STRING" id="937777.Deipe_2375"/>
<organism evidence="2 3">
    <name type="scientific">Deinococcus peraridilitoris (strain DSM 19664 / LMG 22246 / CIP 109416 / KR-200)</name>
    <dbReference type="NCBI Taxonomy" id="937777"/>
    <lineage>
        <taxon>Bacteria</taxon>
        <taxon>Thermotogati</taxon>
        <taxon>Deinococcota</taxon>
        <taxon>Deinococci</taxon>
        <taxon>Deinococcales</taxon>
        <taxon>Deinococcaceae</taxon>
        <taxon>Deinococcus</taxon>
    </lineage>
</organism>
<feature type="transmembrane region" description="Helical" evidence="1">
    <location>
        <begin position="17"/>
        <end position="35"/>
    </location>
</feature>
<evidence type="ECO:0000256" key="1">
    <source>
        <dbReference type="SAM" id="Phobius"/>
    </source>
</evidence>
<evidence type="ECO:0000313" key="2">
    <source>
        <dbReference type="EMBL" id="AFZ67853.1"/>
    </source>
</evidence>
<accession>L0A1S3</accession>
<dbReference type="OrthoDB" id="66636at2"/>
<dbReference type="PATRIC" id="fig|937777.3.peg.2377"/>
<keyword evidence="1" id="KW-1133">Transmembrane helix</keyword>
<feature type="transmembrane region" description="Helical" evidence="1">
    <location>
        <begin position="186"/>
        <end position="206"/>
    </location>
</feature>
<name>L0A1S3_DEIPD</name>
<evidence type="ECO:0000313" key="3">
    <source>
        <dbReference type="Proteomes" id="UP000010467"/>
    </source>
</evidence>
<feature type="transmembrane region" description="Helical" evidence="1">
    <location>
        <begin position="239"/>
        <end position="258"/>
    </location>
</feature>